<dbReference type="CDD" id="cd04301">
    <property type="entry name" value="NAT_SF"/>
    <property type="match status" value="1"/>
</dbReference>
<dbReference type="PROSITE" id="PS51186">
    <property type="entry name" value="GNAT"/>
    <property type="match status" value="1"/>
</dbReference>
<protein>
    <submittedName>
        <fullName evidence="4">Ribosomal protein S18 acetylase RimI-like enzyme</fullName>
    </submittedName>
</protein>
<dbReference type="Proteomes" id="UP001265700">
    <property type="component" value="Unassembled WGS sequence"/>
</dbReference>
<evidence type="ECO:0000313" key="4">
    <source>
        <dbReference type="EMBL" id="MDR7152105.1"/>
    </source>
</evidence>
<keyword evidence="1" id="KW-0808">Transferase</keyword>
<dbReference type="InterPro" id="IPR016181">
    <property type="entry name" value="Acyl_CoA_acyltransferase"/>
</dbReference>
<evidence type="ECO:0000256" key="1">
    <source>
        <dbReference type="ARBA" id="ARBA00022679"/>
    </source>
</evidence>
<gene>
    <name evidence="4" type="ORF">J2W49_004081</name>
</gene>
<accession>A0ABU1WS45</accession>
<dbReference type="PANTHER" id="PTHR43877">
    <property type="entry name" value="AMINOALKYLPHOSPHONATE N-ACETYLTRANSFERASE-RELATED-RELATED"/>
    <property type="match status" value="1"/>
</dbReference>
<dbReference type="Pfam" id="PF00583">
    <property type="entry name" value="Acetyltransf_1"/>
    <property type="match status" value="1"/>
</dbReference>
<organism evidence="4 5">
    <name type="scientific">Hydrogenophaga palleronii</name>
    <dbReference type="NCBI Taxonomy" id="65655"/>
    <lineage>
        <taxon>Bacteria</taxon>
        <taxon>Pseudomonadati</taxon>
        <taxon>Pseudomonadota</taxon>
        <taxon>Betaproteobacteria</taxon>
        <taxon>Burkholderiales</taxon>
        <taxon>Comamonadaceae</taxon>
        <taxon>Hydrogenophaga</taxon>
    </lineage>
</organism>
<evidence type="ECO:0000259" key="3">
    <source>
        <dbReference type="PROSITE" id="PS51186"/>
    </source>
</evidence>
<proteinExistence type="predicted"/>
<dbReference type="InterPro" id="IPR050832">
    <property type="entry name" value="Bact_Acetyltransf"/>
</dbReference>
<evidence type="ECO:0000313" key="5">
    <source>
        <dbReference type="Proteomes" id="UP001265700"/>
    </source>
</evidence>
<comment type="caution">
    <text evidence="4">The sequence shown here is derived from an EMBL/GenBank/DDBJ whole genome shotgun (WGS) entry which is preliminary data.</text>
</comment>
<sequence length="174" mass="19361">MHIRQLTPDDAPTYRELRLRALREHPEAFTSDWEDASRRPPEESRQRLASAGVTFWGAFDEGGALCGMVGLECSSRAKQRHRGTVVAMYVAREAAGCRLGRELLRALMLHAKAIGLTDLGLTVTEGNESAIRLYREAGFAEFGTEPRAILVEGKLLAKVHMHCNLLEGFVQQKD</sequence>
<dbReference type="RefSeq" id="WP_310320521.1">
    <property type="nucleotide sequence ID" value="NZ_JAVDWU010000010.1"/>
</dbReference>
<feature type="domain" description="N-acetyltransferase" evidence="3">
    <location>
        <begin position="1"/>
        <end position="166"/>
    </location>
</feature>
<dbReference type="InterPro" id="IPR000182">
    <property type="entry name" value="GNAT_dom"/>
</dbReference>
<dbReference type="PANTHER" id="PTHR43877:SF2">
    <property type="entry name" value="AMINOALKYLPHOSPHONATE N-ACETYLTRANSFERASE-RELATED"/>
    <property type="match status" value="1"/>
</dbReference>
<dbReference type="SUPFAM" id="SSF55729">
    <property type="entry name" value="Acyl-CoA N-acyltransferases (Nat)"/>
    <property type="match status" value="1"/>
</dbReference>
<evidence type="ECO:0000256" key="2">
    <source>
        <dbReference type="ARBA" id="ARBA00023315"/>
    </source>
</evidence>
<reference evidence="4 5" key="1">
    <citation type="submission" date="2023-07" db="EMBL/GenBank/DDBJ databases">
        <title>Sorghum-associated microbial communities from plants grown in Nebraska, USA.</title>
        <authorList>
            <person name="Schachtman D."/>
        </authorList>
    </citation>
    <scope>NUCLEOTIDE SEQUENCE [LARGE SCALE GENOMIC DNA]</scope>
    <source>
        <strain evidence="4 5">4249</strain>
    </source>
</reference>
<keyword evidence="5" id="KW-1185">Reference proteome</keyword>
<dbReference type="EMBL" id="JAVDWU010000010">
    <property type="protein sequence ID" value="MDR7152105.1"/>
    <property type="molecule type" value="Genomic_DNA"/>
</dbReference>
<keyword evidence="2" id="KW-0012">Acyltransferase</keyword>
<dbReference type="Gene3D" id="3.40.630.30">
    <property type="match status" value="1"/>
</dbReference>
<name>A0ABU1WS45_9BURK</name>